<dbReference type="GO" id="GO:0032050">
    <property type="term" value="F:clathrin heavy chain binding"/>
    <property type="evidence" value="ECO:0007669"/>
    <property type="project" value="TreeGrafter"/>
</dbReference>
<keyword evidence="7" id="KW-0168">Coated pit</keyword>
<dbReference type="SUPFAM" id="SSF48464">
    <property type="entry name" value="ENTH/VHS domain"/>
    <property type="match status" value="1"/>
</dbReference>
<dbReference type="GO" id="GO:0005794">
    <property type="term" value="C:Golgi apparatus"/>
    <property type="evidence" value="ECO:0007669"/>
    <property type="project" value="UniProtKB-SubCell"/>
</dbReference>
<dbReference type="GO" id="GO:0048268">
    <property type="term" value="P:clathrin coat assembly"/>
    <property type="evidence" value="ECO:0007669"/>
    <property type="project" value="InterPro"/>
</dbReference>
<dbReference type="Gene3D" id="1.25.40.90">
    <property type="match status" value="1"/>
</dbReference>
<dbReference type="PROSITE" id="PS50942">
    <property type="entry name" value="ENTH"/>
    <property type="match status" value="1"/>
</dbReference>
<dbReference type="InterPro" id="IPR045192">
    <property type="entry name" value="AP180-like"/>
</dbReference>
<dbReference type="PANTHER" id="PTHR22951">
    <property type="entry name" value="CLATHRIN ASSEMBLY PROTEIN"/>
    <property type="match status" value="1"/>
</dbReference>
<keyword evidence="8" id="KW-0968">Cytoplasmic vesicle</keyword>
<proteinExistence type="predicted"/>
<dbReference type="InterPro" id="IPR011417">
    <property type="entry name" value="ANTH_dom"/>
</dbReference>
<dbReference type="EMBL" id="OZ034819">
    <property type="protein sequence ID" value="CAL1393656.1"/>
    <property type="molecule type" value="Genomic_DNA"/>
</dbReference>
<dbReference type="GO" id="GO:0030136">
    <property type="term" value="C:clathrin-coated vesicle"/>
    <property type="evidence" value="ECO:0007669"/>
    <property type="project" value="UniProtKB-SubCell"/>
</dbReference>
<dbReference type="GO" id="GO:0005905">
    <property type="term" value="C:clathrin-coated pit"/>
    <property type="evidence" value="ECO:0007669"/>
    <property type="project" value="UniProtKB-SubCell"/>
</dbReference>
<evidence type="ECO:0000256" key="1">
    <source>
        <dbReference type="ARBA" id="ARBA00004132"/>
    </source>
</evidence>
<dbReference type="CDD" id="cd16987">
    <property type="entry name" value="ANTH_N_AP180_plant"/>
    <property type="match status" value="1"/>
</dbReference>
<dbReference type="FunFam" id="1.20.58.150:FF:000005">
    <property type="entry name" value="putative clathrin assembly protein At2g25430"/>
    <property type="match status" value="1"/>
</dbReference>
<dbReference type="PANTHER" id="PTHR22951:SF75">
    <property type="entry name" value="CLATHRIN COAT ASSEMBLY PROTEIN AP180"/>
    <property type="match status" value="1"/>
</dbReference>
<evidence type="ECO:0000313" key="11">
    <source>
        <dbReference type="EMBL" id="CAL1393656.1"/>
    </source>
</evidence>
<dbReference type="Gene3D" id="1.20.58.150">
    <property type="entry name" value="ANTH domain"/>
    <property type="match status" value="1"/>
</dbReference>
<sequence length="550" mass="60953">MPSKLRKAIGAVKDQTSISFAKITSTNASNLQVLILKATRHDDSPIDERYVTEILSLISSSKACAVACAHVISKRIGRTRKWIVALKSLMLVLRIFQDGGDPYFPREVSKRGARILNLSGFRDDSNKSPWDFTAFVRTFALYLDERLDCFITGKLQRSSFTTQRVRTGKFQPPKTTKMYFNDGMNPAVLLDHIFHWQKLLDRVMATRPTGAAESNRLVHIGLYAIVQESFDLYKDISDGLALLVDSFFHLPHQSCATTFRACVRAMKQFEELSSFYNFCKSMGVGRASEYPNIRKISGELIGTLQEFLRDQASFPAVAGGGGPSPSRRPELEEEEEVAAEGISSSRARQLSSLEDLMGLAGMEEQEVESPMSSENKDMIDAAGKDIIVSSSSFSFDQGTRNTKGSSGALDLLSLDDWDLEDLKIENDEKALENSNSGWEIVPVELEKQPSTEIPIGFFDLNGSENSGSSIGLEFGISATTSNQVPDHHYNPFLEDLDVRLPHIETESKPLPLPPTEEEKATVLVDDLFLGGDFLADTTKVQHSESSYTEG</sequence>
<feature type="region of interest" description="Disordered" evidence="9">
    <location>
        <begin position="315"/>
        <end position="346"/>
    </location>
</feature>
<dbReference type="InterPro" id="IPR048050">
    <property type="entry name" value="ANTH_N_plant"/>
</dbReference>
<dbReference type="GO" id="GO:0000149">
    <property type="term" value="F:SNARE binding"/>
    <property type="evidence" value="ECO:0007669"/>
    <property type="project" value="TreeGrafter"/>
</dbReference>
<dbReference type="SMART" id="SM00273">
    <property type="entry name" value="ENTH"/>
    <property type="match status" value="1"/>
</dbReference>
<evidence type="ECO:0000256" key="3">
    <source>
        <dbReference type="ARBA" id="ARBA00004600"/>
    </source>
</evidence>
<evidence type="ECO:0000256" key="8">
    <source>
        <dbReference type="ARBA" id="ARBA00023329"/>
    </source>
</evidence>
<keyword evidence="6" id="KW-0472">Membrane</keyword>
<dbReference type="InterPro" id="IPR008942">
    <property type="entry name" value="ENTH_VHS"/>
</dbReference>
<keyword evidence="4" id="KW-0254">Endocytosis</keyword>
<dbReference type="Pfam" id="PF07651">
    <property type="entry name" value="ANTH"/>
    <property type="match status" value="1"/>
</dbReference>
<evidence type="ECO:0000256" key="5">
    <source>
        <dbReference type="ARBA" id="ARBA00023034"/>
    </source>
</evidence>
<keyword evidence="12" id="KW-1185">Reference proteome</keyword>
<evidence type="ECO:0000256" key="9">
    <source>
        <dbReference type="SAM" id="MobiDB-lite"/>
    </source>
</evidence>
<reference evidence="11 12" key="1">
    <citation type="submission" date="2024-04" db="EMBL/GenBank/DDBJ databases">
        <authorList>
            <person name="Fracassetti M."/>
        </authorList>
    </citation>
    <scope>NUCLEOTIDE SEQUENCE [LARGE SCALE GENOMIC DNA]</scope>
</reference>
<dbReference type="Proteomes" id="UP001497516">
    <property type="component" value="Chromosome 6"/>
</dbReference>
<evidence type="ECO:0000256" key="4">
    <source>
        <dbReference type="ARBA" id="ARBA00022583"/>
    </source>
</evidence>
<dbReference type="GO" id="GO:0006900">
    <property type="term" value="P:vesicle budding from membrane"/>
    <property type="evidence" value="ECO:0007669"/>
    <property type="project" value="TreeGrafter"/>
</dbReference>
<dbReference type="InterPro" id="IPR013809">
    <property type="entry name" value="ENTH"/>
</dbReference>
<accession>A0AAV2F5Z8</accession>
<dbReference type="GO" id="GO:0072583">
    <property type="term" value="P:clathrin-dependent endocytosis"/>
    <property type="evidence" value="ECO:0007669"/>
    <property type="project" value="InterPro"/>
</dbReference>
<evidence type="ECO:0000259" key="10">
    <source>
        <dbReference type="PROSITE" id="PS50942"/>
    </source>
</evidence>
<evidence type="ECO:0000256" key="7">
    <source>
        <dbReference type="ARBA" id="ARBA00023176"/>
    </source>
</evidence>
<evidence type="ECO:0000256" key="6">
    <source>
        <dbReference type="ARBA" id="ARBA00023136"/>
    </source>
</evidence>
<gene>
    <name evidence="11" type="ORF">LTRI10_LOCUS34216</name>
</gene>
<protein>
    <recommendedName>
        <fullName evidence="10">ENTH domain-containing protein</fullName>
    </recommendedName>
</protein>
<organism evidence="11 12">
    <name type="scientific">Linum trigynum</name>
    <dbReference type="NCBI Taxonomy" id="586398"/>
    <lineage>
        <taxon>Eukaryota</taxon>
        <taxon>Viridiplantae</taxon>
        <taxon>Streptophyta</taxon>
        <taxon>Embryophyta</taxon>
        <taxon>Tracheophyta</taxon>
        <taxon>Spermatophyta</taxon>
        <taxon>Magnoliopsida</taxon>
        <taxon>eudicotyledons</taxon>
        <taxon>Gunneridae</taxon>
        <taxon>Pentapetalae</taxon>
        <taxon>rosids</taxon>
        <taxon>fabids</taxon>
        <taxon>Malpighiales</taxon>
        <taxon>Linaceae</taxon>
        <taxon>Linum</taxon>
    </lineage>
</organism>
<dbReference type="InterPro" id="IPR014712">
    <property type="entry name" value="ANTH_dom_sf"/>
</dbReference>
<dbReference type="FunFam" id="1.25.40.90:FF:000019">
    <property type="entry name" value="Clathrin coat assembly protein"/>
    <property type="match status" value="1"/>
</dbReference>
<name>A0AAV2F5Z8_9ROSI</name>
<dbReference type="SUPFAM" id="SSF89009">
    <property type="entry name" value="GAT-like domain"/>
    <property type="match status" value="1"/>
</dbReference>
<dbReference type="GO" id="GO:0005545">
    <property type="term" value="F:1-phosphatidylinositol binding"/>
    <property type="evidence" value="ECO:0007669"/>
    <property type="project" value="InterPro"/>
</dbReference>
<feature type="domain" description="ENTH" evidence="10">
    <location>
        <begin position="23"/>
        <end position="157"/>
    </location>
</feature>
<evidence type="ECO:0000313" key="12">
    <source>
        <dbReference type="Proteomes" id="UP001497516"/>
    </source>
</evidence>
<dbReference type="AlphaFoldDB" id="A0AAV2F5Z8"/>
<comment type="subcellular location">
    <subcellularLocation>
        <location evidence="1">Cytoplasmic vesicle</location>
        <location evidence="1">Clathrin-coated vesicle</location>
    </subcellularLocation>
    <subcellularLocation>
        <location evidence="2">Golgi apparatus</location>
    </subcellularLocation>
    <subcellularLocation>
        <location evidence="3">Membrane</location>
        <location evidence="3">Clathrin-coated pit</location>
    </subcellularLocation>
</comment>
<evidence type="ECO:0000256" key="2">
    <source>
        <dbReference type="ARBA" id="ARBA00004555"/>
    </source>
</evidence>
<dbReference type="GO" id="GO:0005546">
    <property type="term" value="F:phosphatidylinositol-4,5-bisphosphate binding"/>
    <property type="evidence" value="ECO:0007669"/>
    <property type="project" value="TreeGrafter"/>
</dbReference>
<keyword evidence="5" id="KW-0333">Golgi apparatus</keyword>